<evidence type="ECO:0000256" key="7">
    <source>
        <dbReference type="ARBA" id="ARBA00022777"/>
    </source>
</evidence>
<evidence type="ECO:0000256" key="10">
    <source>
        <dbReference type="ARBA" id="ARBA00023136"/>
    </source>
</evidence>
<evidence type="ECO:0000313" key="18">
    <source>
        <dbReference type="Proteomes" id="UP000694845"/>
    </source>
</evidence>
<keyword evidence="7" id="KW-0418">Kinase</keyword>
<dbReference type="Gene3D" id="3.30.200.20">
    <property type="entry name" value="Phosphorylase Kinase, domain 1"/>
    <property type="match status" value="1"/>
</dbReference>
<evidence type="ECO:0000259" key="17">
    <source>
        <dbReference type="PROSITE" id="PS50011"/>
    </source>
</evidence>
<feature type="transmembrane region" description="Helical" evidence="15">
    <location>
        <begin position="461"/>
        <end position="485"/>
    </location>
</feature>
<dbReference type="AlphaFoldDB" id="A0A8B7Y9I2"/>
<dbReference type="Gene3D" id="1.10.510.10">
    <property type="entry name" value="Transferase(Phosphotransferase) domain 1"/>
    <property type="match status" value="1"/>
</dbReference>
<evidence type="ECO:0000256" key="11">
    <source>
        <dbReference type="ARBA" id="ARBA00023137"/>
    </source>
</evidence>
<dbReference type="PROSITE" id="PS50011">
    <property type="entry name" value="PROTEIN_KINASE_DOM"/>
    <property type="match status" value="1"/>
</dbReference>
<evidence type="ECO:0000256" key="4">
    <source>
        <dbReference type="ARBA" id="ARBA00022692"/>
    </source>
</evidence>
<keyword evidence="11" id="KW-0829">Tyrosine-protein kinase</keyword>
<dbReference type="KEGG" id="aplc:110978378"/>
<dbReference type="PRINTS" id="PR00109">
    <property type="entry name" value="TYRKINASE"/>
</dbReference>
<evidence type="ECO:0000256" key="6">
    <source>
        <dbReference type="ARBA" id="ARBA00022741"/>
    </source>
</evidence>
<dbReference type="GO" id="GO:0005524">
    <property type="term" value="F:ATP binding"/>
    <property type="evidence" value="ECO:0007669"/>
    <property type="project" value="UniProtKB-KW"/>
</dbReference>
<dbReference type="GO" id="GO:0007169">
    <property type="term" value="P:cell surface receptor protein tyrosine kinase signaling pathway"/>
    <property type="evidence" value="ECO:0007669"/>
    <property type="project" value="TreeGrafter"/>
</dbReference>
<sequence length="969" mass="110406">MVLLVWFIIVLPLHCETRRAPSEYPHSAESQAEHPFGRDTSPLDPFRADVLCRARCLAKCLSNNNTVARGGECTHICDYFNSTWLTEICKTVDCWASCDNLTRGSDSLLEKPVLGKPQLADNHLSLRWHRANCTTCHHWDQELVSIIRYRAHHDEWSYEIQTENQTFVMDLEDVCAKFFQIALVSEFGASPSSDMKMLEPIPVIKDSSLTARANRRLFSFKLRLSWETVSGWIPNVHFYLVTLTHPRCKRQPTNAQIMNNSSRLRIRNGEVNLDNEDLDLARGDCEVTYEVHGTFGACYNIQPVKFKYRYVCQEIFRDDSQNCLRQGSSPRLQLTSVSAIRYPHNKSAMVQWHAVDPSPNVNGYIVQWGKVIRNDNSSNQLLPILNLYPETITDISIPGVKNNYVWLTGLEADILYGVRVAINITGAETNLATVPTYSFEISLEAVNSSYSTPLPDEQPTLTIILIVASSLLCVFALCMMLAVVWRCRLRQMESRMSKTRLRRDEESMPNVYTITPSADNPDPPIPDRWEIPFDRLEMGEMLGKGQFGIVMKAFIPGKLSTHYTSGSSLFRDSIKRYDVQVAVKMLHGDADEWQRQEFRHEMKLMKDIGHHSNLVSLLGCCSTDATPLCLIVEHCCHGDLLQYLRAKRGPMERLDHFRMAEKADGTESDPLMPKDLLSFARQIARGMEYLSQKGFVHRDLAARNVMVAEDKTVKIGDFGLTRYVYDDKIYVHRRGGKLPIKWMSVEALNDQVFTTYNDVWSFGVLLFEIVTLGASPYPGIQNEDILGMLKGGYRIVRPENCSEVLYAIMIACWHHFPEDRPTFTDLRHKLEALLEEDTPYLDFCQNYKHYPFFEISEEWDSEEEQEEVGDKGSDTTMSSRARPEVIPMVSIESSEDDVTVLASTPEEVFVELEPMLGTDEGDDASGSLSQIKDTGGQLQKRDSGLGSDYVYSSHNTNMEDIPLIKQFHF</sequence>
<dbReference type="GO" id="GO:0004714">
    <property type="term" value="F:transmembrane receptor protein tyrosine kinase activity"/>
    <property type="evidence" value="ECO:0007669"/>
    <property type="project" value="UniProtKB-EC"/>
</dbReference>
<feature type="region of interest" description="Disordered" evidence="14">
    <location>
        <begin position="859"/>
        <end position="878"/>
    </location>
</feature>
<evidence type="ECO:0000256" key="9">
    <source>
        <dbReference type="ARBA" id="ARBA00022989"/>
    </source>
</evidence>
<evidence type="ECO:0000256" key="1">
    <source>
        <dbReference type="ARBA" id="ARBA00004479"/>
    </source>
</evidence>
<keyword evidence="6" id="KW-0547">Nucleotide-binding</keyword>
<feature type="region of interest" description="Disordered" evidence="14">
    <location>
        <begin position="917"/>
        <end position="943"/>
    </location>
</feature>
<dbReference type="InterPro" id="IPR020635">
    <property type="entry name" value="Tyr_kinase_cat_dom"/>
</dbReference>
<dbReference type="PANTHER" id="PTHR24416">
    <property type="entry name" value="TYROSINE-PROTEIN KINASE RECEPTOR"/>
    <property type="match status" value="1"/>
</dbReference>
<evidence type="ECO:0000256" key="15">
    <source>
        <dbReference type="SAM" id="Phobius"/>
    </source>
</evidence>
<evidence type="ECO:0000256" key="13">
    <source>
        <dbReference type="ARBA" id="ARBA00051243"/>
    </source>
</evidence>
<dbReference type="RefSeq" id="XP_022089020.1">
    <property type="nucleotide sequence ID" value="XM_022233328.1"/>
</dbReference>
<dbReference type="Proteomes" id="UP000694845">
    <property type="component" value="Unplaced"/>
</dbReference>
<evidence type="ECO:0000313" key="19">
    <source>
        <dbReference type="RefSeq" id="XP_022089020.1"/>
    </source>
</evidence>
<organism evidence="18 19">
    <name type="scientific">Acanthaster planci</name>
    <name type="common">Crown-of-thorns starfish</name>
    <dbReference type="NCBI Taxonomy" id="133434"/>
    <lineage>
        <taxon>Eukaryota</taxon>
        <taxon>Metazoa</taxon>
        <taxon>Echinodermata</taxon>
        <taxon>Eleutherozoa</taxon>
        <taxon>Asterozoa</taxon>
        <taxon>Asteroidea</taxon>
        <taxon>Valvatacea</taxon>
        <taxon>Valvatida</taxon>
        <taxon>Acanthasteridae</taxon>
        <taxon>Acanthaster</taxon>
    </lineage>
</organism>
<evidence type="ECO:0000256" key="12">
    <source>
        <dbReference type="ARBA" id="ARBA00023180"/>
    </source>
</evidence>
<dbReference type="OMA" id="KDIGHHS"/>
<keyword evidence="18" id="KW-1185">Reference proteome</keyword>
<evidence type="ECO:0000256" key="8">
    <source>
        <dbReference type="ARBA" id="ARBA00022840"/>
    </source>
</evidence>
<dbReference type="PROSITE" id="PS00109">
    <property type="entry name" value="PROTEIN_KINASE_TYR"/>
    <property type="match status" value="1"/>
</dbReference>
<keyword evidence="4 15" id="KW-0812">Transmembrane</keyword>
<accession>A0A8B7Y9I2</accession>
<dbReference type="InterPro" id="IPR000719">
    <property type="entry name" value="Prot_kinase_dom"/>
</dbReference>
<protein>
    <recommendedName>
        <fullName evidence="2">receptor protein-tyrosine kinase</fullName>
        <ecNumber evidence="2">2.7.10.1</ecNumber>
    </recommendedName>
</protein>
<keyword evidence="3" id="KW-0808">Transferase</keyword>
<dbReference type="CDD" id="cd00192">
    <property type="entry name" value="PTKc"/>
    <property type="match status" value="1"/>
</dbReference>
<dbReference type="FunFam" id="1.10.510.10:FF:000190">
    <property type="entry name" value="Proto-oncogene tyrosine-protein kinase receptor Ret"/>
    <property type="match status" value="1"/>
</dbReference>
<reference evidence="19" key="1">
    <citation type="submission" date="2025-08" db="UniProtKB">
        <authorList>
            <consortium name="RefSeq"/>
        </authorList>
    </citation>
    <scope>IDENTIFICATION</scope>
</reference>
<dbReference type="GO" id="GO:0005886">
    <property type="term" value="C:plasma membrane"/>
    <property type="evidence" value="ECO:0007669"/>
    <property type="project" value="TreeGrafter"/>
</dbReference>
<dbReference type="PANTHER" id="PTHR24416:SF583">
    <property type="entry name" value="RECEPTOR PROTEIN-TYROSINE KINASE"/>
    <property type="match status" value="1"/>
</dbReference>
<comment type="catalytic activity">
    <reaction evidence="13">
        <text>L-tyrosyl-[protein] + ATP = O-phospho-L-tyrosyl-[protein] + ADP + H(+)</text>
        <dbReference type="Rhea" id="RHEA:10596"/>
        <dbReference type="Rhea" id="RHEA-COMP:10136"/>
        <dbReference type="Rhea" id="RHEA-COMP:20101"/>
        <dbReference type="ChEBI" id="CHEBI:15378"/>
        <dbReference type="ChEBI" id="CHEBI:30616"/>
        <dbReference type="ChEBI" id="CHEBI:46858"/>
        <dbReference type="ChEBI" id="CHEBI:61978"/>
        <dbReference type="ChEBI" id="CHEBI:456216"/>
        <dbReference type="EC" id="2.7.10.1"/>
    </reaction>
</comment>
<evidence type="ECO:0000256" key="14">
    <source>
        <dbReference type="SAM" id="MobiDB-lite"/>
    </source>
</evidence>
<dbReference type="GeneID" id="110978378"/>
<dbReference type="SUPFAM" id="SSF56112">
    <property type="entry name" value="Protein kinase-like (PK-like)"/>
    <property type="match status" value="1"/>
</dbReference>
<keyword evidence="12" id="KW-0325">Glycoprotein</keyword>
<dbReference type="InterPro" id="IPR001245">
    <property type="entry name" value="Ser-Thr/Tyr_kinase_cat_dom"/>
</dbReference>
<keyword evidence="5 16" id="KW-0732">Signal</keyword>
<keyword evidence="8" id="KW-0067">ATP-binding</keyword>
<name>A0A8B7Y9I2_ACAPL</name>
<gene>
    <name evidence="19" type="primary">LOC110978378</name>
</gene>
<keyword evidence="9 15" id="KW-1133">Transmembrane helix</keyword>
<dbReference type="InterPro" id="IPR011009">
    <property type="entry name" value="Kinase-like_dom_sf"/>
</dbReference>
<keyword evidence="10 15" id="KW-0472">Membrane</keyword>
<evidence type="ECO:0000256" key="16">
    <source>
        <dbReference type="SAM" id="SignalP"/>
    </source>
</evidence>
<dbReference type="InterPro" id="IPR050122">
    <property type="entry name" value="RTK"/>
</dbReference>
<comment type="subcellular location">
    <subcellularLocation>
        <location evidence="1">Membrane</location>
        <topology evidence="1">Single-pass type I membrane protein</topology>
    </subcellularLocation>
</comment>
<dbReference type="EC" id="2.7.10.1" evidence="2"/>
<dbReference type="GO" id="GO:0043235">
    <property type="term" value="C:receptor complex"/>
    <property type="evidence" value="ECO:0007669"/>
    <property type="project" value="TreeGrafter"/>
</dbReference>
<feature type="signal peptide" evidence="16">
    <location>
        <begin position="1"/>
        <end position="15"/>
    </location>
</feature>
<evidence type="ECO:0000256" key="2">
    <source>
        <dbReference type="ARBA" id="ARBA00011902"/>
    </source>
</evidence>
<dbReference type="OrthoDB" id="3256376at2759"/>
<feature type="chain" id="PRO_5034136649" description="receptor protein-tyrosine kinase" evidence="16">
    <location>
        <begin position="16"/>
        <end position="969"/>
    </location>
</feature>
<dbReference type="InterPro" id="IPR008266">
    <property type="entry name" value="Tyr_kinase_AS"/>
</dbReference>
<dbReference type="Pfam" id="PF07714">
    <property type="entry name" value="PK_Tyr_Ser-Thr"/>
    <property type="match status" value="1"/>
</dbReference>
<evidence type="ECO:0000256" key="3">
    <source>
        <dbReference type="ARBA" id="ARBA00022679"/>
    </source>
</evidence>
<dbReference type="SMART" id="SM00219">
    <property type="entry name" value="TyrKc"/>
    <property type="match status" value="1"/>
</dbReference>
<feature type="domain" description="Protein kinase" evidence="17">
    <location>
        <begin position="536"/>
        <end position="841"/>
    </location>
</feature>
<evidence type="ECO:0000256" key="5">
    <source>
        <dbReference type="ARBA" id="ARBA00022729"/>
    </source>
</evidence>
<proteinExistence type="predicted"/>